<dbReference type="PANTHER" id="PTHR30619:SF1">
    <property type="entry name" value="RECOMBINATION PROTEIN 2"/>
    <property type="match status" value="1"/>
</dbReference>
<dbReference type="CDD" id="cd07731">
    <property type="entry name" value="ComA-like_MBL-fold"/>
    <property type="match status" value="1"/>
</dbReference>
<keyword evidence="4 6" id="KW-1133">Transmembrane helix</keyword>
<feature type="transmembrane region" description="Helical" evidence="6">
    <location>
        <begin position="391"/>
        <end position="412"/>
    </location>
</feature>
<evidence type="ECO:0000256" key="2">
    <source>
        <dbReference type="ARBA" id="ARBA00022475"/>
    </source>
</evidence>
<evidence type="ECO:0000259" key="7">
    <source>
        <dbReference type="SMART" id="SM00849"/>
    </source>
</evidence>
<dbReference type="EMBL" id="JACOPE010000001">
    <property type="protein sequence ID" value="MBC5683386.1"/>
    <property type="molecule type" value="Genomic_DNA"/>
</dbReference>
<feature type="transmembrane region" description="Helical" evidence="6">
    <location>
        <begin position="202"/>
        <end position="221"/>
    </location>
</feature>
<evidence type="ECO:0000256" key="4">
    <source>
        <dbReference type="ARBA" id="ARBA00022989"/>
    </source>
</evidence>
<dbReference type="InterPro" id="IPR001279">
    <property type="entry name" value="Metallo-B-lactamas"/>
</dbReference>
<evidence type="ECO:0000256" key="3">
    <source>
        <dbReference type="ARBA" id="ARBA00022692"/>
    </source>
</evidence>
<evidence type="ECO:0000256" key="6">
    <source>
        <dbReference type="SAM" id="Phobius"/>
    </source>
</evidence>
<feature type="transmembrane region" description="Helical" evidence="6">
    <location>
        <begin position="356"/>
        <end position="379"/>
    </location>
</feature>
<dbReference type="RefSeq" id="WP_186864942.1">
    <property type="nucleotide sequence ID" value="NZ_JACOPE010000001.1"/>
</dbReference>
<sequence length="768" mass="87244">MFKRPCCLLAIAILLIQLVLVGWFQISRDLKPSYLEQNYLENENVIIKGNVYDVDKRTSYSVYYLKDIQVYRKSTWVKINRERVLVNVKDSDSIMVGNIIQAAGKIYFFQENRNPGNFNQKFYYQKQHIHAQIWSTQIQINNQKTDLLKENLFEIRESIKNMLLHSLGKDAGNSMVAILLGDKKDLDQTIKQLYQKGGIGHILAISGLHMSFIGIGMYQVLRKIGLGFSASGIIGIFFLLLYTMMIGIGVSSLRAIIMYIIRMGAEILGRDYDLLTSLSIATVVIVLWQPLYLFDAGFLFSFGAVLAMILINSLFEQTSCIPKIFCPGIAIQVMLLPMTMYFYFEIPTWSVLTNIIVIPCMSILIGVGIVGILFLFIFYPIGNLILQFCKAILWGYEKLCMFMIDVPFGRIVTGKPSIWIMLTYYIILLISYFIWKYWDIQAEKQKYKSKSRKDLIETEKKESQRICLKSRYFAIRSVVCIIALCGIVCLSYHKKGNLEITMLDVGQGDGIFIRTPNGTNCLIDGGSTDVSQVGLYRLIPFLESKGVGCLDYIFISHGDEDHINGVKEMLESQKLNIKIKALVLPVKEVWDDKLKDLSKTAEENHTKVIIMSAGQQFVEYKKNMSFTLTCIGPVKNYSGENGNAASMVLDLKFDEFDMLFTGDLEGEGETQLIESGSLRKYDILKIAHHGSKNSTPEKFLEITSPSVVLISAGVRNRYGHPHQETLERLNKEKRTIYNTQHQGAIHIKTNGKNLRINVLQKVGISDII</sequence>
<dbReference type="Pfam" id="PF00753">
    <property type="entry name" value="Lactamase_B"/>
    <property type="match status" value="1"/>
</dbReference>
<comment type="caution">
    <text evidence="8">The sequence shown here is derived from an EMBL/GenBank/DDBJ whole genome shotgun (WGS) entry which is preliminary data.</text>
</comment>
<keyword evidence="5 6" id="KW-0472">Membrane</keyword>
<dbReference type="NCBIfam" id="TIGR00360">
    <property type="entry name" value="ComEC_N-term"/>
    <property type="match status" value="1"/>
</dbReference>
<evidence type="ECO:0000313" key="8">
    <source>
        <dbReference type="EMBL" id="MBC5683386.1"/>
    </source>
</evidence>
<protein>
    <submittedName>
        <fullName evidence="8">DNA internalization-related competence protein ComEC/Rec2</fullName>
    </submittedName>
</protein>
<evidence type="ECO:0000256" key="5">
    <source>
        <dbReference type="ARBA" id="ARBA00023136"/>
    </source>
</evidence>
<evidence type="ECO:0000256" key="1">
    <source>
        <dbReference type="ARBA" id="ARBA00004651"/>
    </source>
</evidence>
<dbReference type="InterPro" id="IPR025405">
    <property type="entry name" value="DUF4131"/>
</dbReference>
<dbReference type="InterPro" id="IPR036866">
    <property type="entry name" value="RibonucZ/Hydroxyglut_hydro"/>
</dbReference>
<feature type="transmembrane region" description="Helical" evidence="6">
    <location>
        <begin position="272"/>
        <end position="291"/>
    </location>
</feature>
<dbReference type="Pfam" id="PF13567">
    <property type="entry name" value="DUF4131"/>
    <property type="match status" value="1"/>
</dbReference>
<keyword evidence="2" id="KW-1003">Cell membrane</keyword>
<gene>
    <name evidence="8" type="ORF">H8S40_07365</name>
</gene>
<feature type="transmembrane region" description="Helical" evidence="6">
    <location>
        <begin position="297"/>
        <end position="315"/>
    </location>
</feature>
<dbReference type="SUPFAM" id="SSF56281">
    <property type="entry name" value="Metallo-hydrolase/oxidoreductase"/>
    <property type="match status" value="1"/>
</dbReference>
<feature type="domain" description="Metallo-beta-lactamase" evidence="7">
    <location>
        <begin position="507"/>
        <end position="714"/>
    </location>
</feature>
<feature type="transmembrane region" description="Helical" evidence="6">
    <location>
        <begin position="233"/>
        <end position="260"/>
    </location>
</feature>
<dbReference type="Proteomes" id="UP000631576">
    <property type="component" value="Unassembled WGS sequence"/>
</dbReference>
<organism evidence="8 9">
    <name type="scientific">Ruminococcus hominis</name>
    <dbReference type="NCBI Taxonomy" id="2763065"/>
    <lineage>
        <taxon>Bacteria</taxon>
        <taxon>Bacillati</taxon>
        <taxon>Bacillota</taxon>
        <taxon>Clostridia</taxon>
        <taxon>Eubacteriales</taxon>
        <taxon>Oscillospiraceae</taxon>
        <taxon>Ruminococcus</taxon>
    </lineage>
</organism>
<dbReference type="NCBIfam" id="TIGR00361">
    <property type="entry name" value="ComEC_Rec2"/>
    <property type="match status" value="1"/>
</dbReference>
<dbReference type="PANTHER" id="PTHR30619">
    <property type="entry name" value="DNA INTERNALIZATION/COMPETENCE PROTEIN COMEC/REC2"/>
    <property type="match status" value="1"/>
</dbReference>
<evidence type="ECO:0000313" key="9">
    <source>
        <dbReference type="Proteomes" id="UP000631576"/>
    </source>
</evidence>
<proteinExistence type="predicted"/>
<dbReference type="InterPro" id="IPR035681">
    <property type="entry name" value="ComA-like_MBL"/>
</dbReference>
<dbReference type="InterPro" id="IPR004477">
    <property type="entry name" value="ComEC_N"/>
</dbReference>
<accession>A0ABR7G9G8</accession>
<dbReference type="Pfam" id="PF03772">
    <property type="entry name" value="Competence"/>
    <property type="match status" value="1"/>
</dbReference>
<keyword evidence="3 6" id="KW-0812">Transmembrane</keyword>
<feature type="transmembrane region" description="Helical" evidence="6">
    <location>
        <begin position="324"/>
        <end position="344"/>
    </location>
</feature>
<reference evidence="8 9" key="1">
    <citation type="submission" date="2020-08" db="EMBL/GenBank/DDBJ databases">
        <title>Genome public.</title>
        <authorList>
            <person name="Liu C."/>
            <person name="Sun Q."/>
        </authorList>
    </citation>
    <scope>NUCLEOTIDE SEQUENCE [LARGE SCALE GENOMIC DNA]</scope>
    <source>
        <strain evidence="8 9">NSJ-13</strain>
    </source>
</reference>
<dbReference type="InterPro" id="IPR004797">
    <property type="entry name" value="Competence_ComEC/Rec2"/>
</dbReference>
<feature type="transmembrane region" description="Helical" evidence="6">
    <location>
        <begin position="418"/>
        <end position="438"/>
    </location>
</feature>
<keyword evidence="9" id="KW-1185">Reference proteome</keyword>
<feature type="transmembrane region" description="Helical" evidence="6">
    <location>
        <begin position="473"/>
        <end position="493"/>
    </location>
</feature>
<dbReference type="Gene3D" id="3.60.15.10">
    <property type="entry name" value="Ribonuclease Z/Hydroxyacylglutathione hydrolase-like"/>
    <property type="match status" value="1"/>
</dbReference>
<dbReference type="SMART" id="SM00849">
    <property type="entry name" value="Lactamase_B"/>
    <property type="match status" value="1"/>
</dbReference>
<name>A0ABR7G9G8_9FIRM</name>
<comment type="subcellular location">
    <subcellularLocation>
        <location evidence="1">Cell membrane</location>
        <topology evidence="1">Multi-pass membrane protein</topology>
    </subcellularLocation>
</comment>
<dbReference type="InterPro" id="IPR052159">
    <property type="entry name" value="Competence_DNA_uptake"/>
</dbReference>